<evidence type="ECO:0000313" key="2">
    <source>
        <dbReference type="Proteomes" id="UP000053820"/>
    </source>
</evidence>
<dbReference type="EMBL" id="KN839846">
    <property type="protein sequence ID" value="KIJ64631.1"/>
    <property type="molecule type" value="Genomic_DNA"/>
</dbReference>
<dbReference type="InterPro" id="IPR023231">
    <property type="entry name" value="GSKIP_dom_sf"/>
</dbReference>
<dbReference type="HOGENOM" id="CLU_155989_0_0_1"/>
<dbReference type="Proteomes" id="UP000053820">
    <property type="component" value="Unassembled WGS sequence"/>
</dbReference>
<dbReference type="SUPFAM" id="SSF103107">
    <property type="entry name" value="Hypothetical protein c14orf129, hspc210"/>
    <property type="match status" value="1"/>
</dbReference>
<evidence type="ECO:0008006" key="3">
    <source>
        <dbReference type="Google" id="ProtNLM"/>
    </source>
</evidence>
<protein>
    <recommendedName>
        <fullName evidence="3">GSKIP domain-containing protein</fullName>
    </recommendedName>
</protein>
<dbReference type="AlphaFoldDB" id="A0A0C9WFA7"/>
<dbReference type="OrthoDB" id="5804279at2759"/>
<gene>
    <name evidence="1" type="ORF">HYDPIDRAFT_28567</name>
</gene>
<proteinExistence type="predicted"/>
<dbReference type="Gene3D" id="3.30.2280.10">
    <property type="entry name" value="Hypothetical protein (hspc210)"/>
    <property type="match status" value="1"/>
</dbReference>
<evidence type="ECO:0000313" key="1">
    <source>
        <dbReference type="EMBL" id="KIJ64631.1"/>
    </source>
</evidence>
<sequence length="95" mass="10760">MAASSFYYDELRRALSEQSFGLARYDVARQFTPHEASACVTLLEGTTLRVSLNARGYQVDSGQIFESIEDLLQSISAMYEQKRRDTLFAKLQGLQ</sequence>
<organism evidence="1 2">
    <name type="scientific">Hydnomerulius pinastri MD-312</name>
    <dbReference type="NCBI Taxonomy" id="994086"/>
    <lineage>
        <taxon>Eukaryota</taxon>
        <taxon>Fungi</taxon>
        <taxon>Dikarya</taxon>
        <taxon>Basidiomycota</taxon>
        <taxon>Agaricomycotina</taxon>
        <taxon>Agaricomycetes</taxon>
        <taxon>Agaricomycetidae</taxon>
        <taxon>Boletales</taxon>
        <taxon>Boletales incertae sedis</taxon>
        <taxon>Leucogyrophana</taxon>
    </lineage>
</organism>
<accession>A0A0C9WFA7</accession>
<name>A0A0C9WFA7_9AGAM</name>
<reference evidence="1 2" key="1">
    <citation type="submission" date="2014-04" db="EMBL/GenBank/DDBJ databases">
        <title>Evolutionary Origins and Diversification of the Mycorrhizal Mutualists.</title>
        <authorList>
            <consortium name="DOE Joint Genome Institute"/>
            <consortium name="Mycorrhizal Genomics Consortium"/>
            <person name="Kohler A."/>
            <person name="Kuo A."/>
            <person name="Nagy L.G."/>
            <person name="Floudas D."/>
            <person name="Copeland A."/>
            <person name="Barry K.W."/>
            <person name="Cichocki N."/>
            <person name="Veneault-Fourrey C."/>
            <person name="LaButti K."/>
            <person name="Lindquist E.A."/>
            <person name="Lipzen A."/>
            <person name="Lundell T."/>
            <person name="Morin E."/>
            <person name="Murat C."/>
            <person name="Riley R."/>
            <person name="Ohm R."/>
            <person name="Sun H."/>
            <person name="Tunlid A."/>
            <person name="Henrissat B."/>
            <person name="Grigoriev I.V."/>
            <person name="Hibbett D.S."/>
            <person name="Martin F."/>
        </authorList>
    </citation>
    <scope>NUCLEOTIDE SEQUENCE [LARGE SCALE GENOMIC DNA]</scope>
    <source>
        <strain evidence="1 2">MD-312</strain>
    </source>
</reference>
<keyword evidence="2" id="KW-1185">Reference proteome</keyword>